<dbReference type="PANTHER" id="PTHR43280:SF2">
    <property type="entry name" value="HTH-TYPE TRANSCRIPTIONAL REGULATOR EXSA"/>
    <property type="match status" value="1"/>
</dbReference>
<dbReference type="Proteomes" id="UP000245423">
    <property type="component" value="Chromosome 1"/>
</dbReference>
<proteinExistence type="predicted"/>
<dbReference type="PROSITE" id="PS00041">
    <property type="entry name" value="HTH_ARAC_FAMILY_1"/>
    <property type="match status" value="1"/>
</dbReference>
<evidence type="ECO:0000259" key="6">
    <source>
        <dbReference type="PROSITE" id="PS50110"/>
    </source>
</evidence>
<dbReference type="GO" id="GO:0000160">
    <property type="term" value="P:phosphorelay signal transduction system"/>
    <property type="evidence" value="ECO:0007669"/>
    <property type="project" value="InterPro"/>
</dbReference>
<dbReference type="SUPFAM" id="SSF46689">
    <property type="entry name" value="Homeodomain-like"/>
    <property type="match status" value="2"/>
</dbReference>
<dbReference type="OrthoDB" id="9791615at2"/>
<dbReference type="PANTHER" id="PTHR43280">
    <property type="entry name" value="ARAC-FAMILY TRANSCRIPTIONAL REGULATOR"/>
    <property type="match status" value="1"/>
</dbReference>
<evidence type="ECO:0000256" key="3">
    <source>
        <dbReference type="ARBA" id="ARBA00023163"/>
    </source>
</evidence>
<dbReference type="GO" id="GO:0043565">
    <property type="term" value="F:sequence-specific DNA binding"/>
    <property type="evidence" value="ECO:0007669"/>
    <property type="project" value="InterPro"/>
</dbReference>
<keyword evidence="4" id="KW-0597">Phosphoprotein</keyword>
<dbReference type="InterPro" id="IPR020449">
    <property type="entry name" value="Tscrpt_reg_AraC-type_HTH"/>
</dbReference>
<keyword evidence="1" id="KW-0805">Transcription regulation</keyword>
<accession>A0A1M4PL47</accession>
<evidence type="ECO:0000256" key="2">
    <source>
        <dbReference type="ARBA" id="ARBA00023125"/>
    </source>
</evidence>
<feature type="modified residue" description="4-aspartylphosphate" evidence="4">
    <location>
        <position position="54"/>
    </location>
</feature>
<dbReference type="PROSITE" id="PS01124">
    <property type="entry name" value="HTH_ARAC_FAMILY_2"/>
    <property type="match status" value="1"/>
</dbReference>
<sequence>MNILIVDDDLLIRNWLSLFLNQLKEYEINLYEASDGVEALEICNANPIDLVITDIKMPRLNGIELINLLKKDFPKIRYCVLSSYDDFDYVKVALKAGALDYILKAEMKVEDLSQLLAKTVNDFKFEKIVNRGESGQLQKINSYKNLFNDYIAGKNNLTQQELLEKLDKGLRLNNLCIVVFKIKSNKNINISKVSDICINTFVGENISAICFPLDYKHFVLMYNCSSNILEDQNEEYVKLISIFNNNLIKYLNTSLAESINIICKDYDNLKDKFNEVLKVIEFKNYYGISFSESNTNCNQQPNRAKLIRSIQNSLDFAYYEKAVNTLLHYLDTAHSNYLPPSKIKSSIVAAMNLFLMSDIVIEYDSKKLYEELDNIINTLLGSVTREEVRYTTRLFCNRYLNYVNSIASKISPSIQEAVDFINANYTNKITLEDVANHVYLNSSYLSQLFKKEMDISFGDYLKDLRIKKAKILIKETDKTMNDIAEELGFSSQNYFTKVFKKSTGLSPSEYKNAIKR</sequence>
<dbReference type="AlphaFoldDB" id="A0A1M4PL47"/>
<dbReference type="InterPro" id="IPR009057">
    <property type="entry name" value="Homeodomain-like_sf"/>
</dbReference>
<dbReference type="SUPFAM" id="SSF52172">
    <property type="entry name" value="CheY-like"/>
    <property type="match status" value="1"/>
</dbReference>
<evidence type="ECO:0000313" key="7">
    <source>
        <dbReference type="EMBL" id="SHD76193.1"/>
    </source>
</evidence>
<gene>
    <name evidence="7" type="ORF">CUESP1_0813</name>
</gene>
<dbReference type="Pfam" id="PF12833">
    <property type="entry name" value="HTH_18"/>
    <property type="match status" value="1"/>
</dbReference>
<dbReference type="PRINTS" id="PR00032">
    <property type="entry name" value="HTHARAC"/>
</dbReference>
<evidence type="ECO:0000313" key="8">
    <source>
        <dbReference type="Proteomes" id="UP000245423"/>
    </source>
</evidence>
<feature type="domain" description="HTH araC/xylS-type" evidence="5">
    <location>
        <begin position="415"/>
        <end position="513"/>
    </location>
</feature>
<keyword evidence="8" id="KW-1185">Reference proteome</keyword>
<dbReference type="InterPro" id="IPR011006">
    <property type="entry name" value="CheY-like_superfamily"/>
</dbReference>
<dbReference type="SMART" id="SM00342">
    <property type="entry name" value="HTH_ARAC"/>
    <property type="match status" value="1"/>
</dbReference>
<dbReference type="Gene3D" id="1.10.10.60">
    <property type="entry name" value="Homeodomain-like"/>
    <property type="match status" value="2"/>
</dbReference>
<dbReference type="PROSITE" id="PS50110">
    <property type="entry name" value="RESPONSE_REGULATORY"/>
    <property type="match status" value="1"/>
</dbReference>
<keyword evidence="3" id="KW-0804">Transcription</keyword>
<dbReference type="InterPro" id="IPR018062">
    <property type="entry name" value="HTH_AraC-typ_CS"/>
</dbReference>
<name>A0A1M4PL47_9FIRM</name>
<dbReference type="InterPro" id="IPR018060">
    <property type="entry name" value="HTH_AraC"/>
</dbReference>
<organism evidence="7 8">
    <name type="scientific">[Clostridium] ultunense Esp</name>
    <dbReference type="NCBI Taxonomy" id="1288971"/>
    <lineage>
        <taxon>Bacteria</taxon>
        <taxon>Bacillati</taxon>
        <taxon>Bacillota</taxon>
        <taxon>Tissierellia</taxon>
        <taxon>Tissierellales</taxon>
        <taxon>Tepidimicrobiaceae</taxon>
        <taxon>Schnuerera</taxon>
    </lineage>
</organism>
<evidence type="ECO:0000256" key="4">
    <source>
        <dbReference type="PROSITE-ProRule" id="PRU00169"/>
    </source>
</evidence>
<dbReference type="CDD" id="cd17536">
    <property type="entry name" value="REC_YesN-like"/>
    <property type="match status" value="1"/>
</dbReference>
<reference evidence="7 8" key="1">
    <citation type="submission" date="2016-11" db="EMBL/GenBank/DDBJ databases">
        <authorList>
            <person name="Manzoor S."/>
        </authorList>
    </citation>
    <scope>NUCLEOTIDE SEQUENCE [LARGE SCALE GENOMIC DNA]</scope>
    <source>
        <strain evidence="7">Clostridium ultunense strain Esp</strain>
    </source>
</reference>
<dbReference type="GO" id="GO:0003700">
    <property type="term" value="F:DNA-binding transcription factor activity"/>
    <property type="evidence" value="ECO:0007669"/>
    <property type="project" value="InterPro"/>
</dbReference>
<dbReference type="RefSeq" id="WP_025640539.1">
    <property type="nucleotide sequence ID" value="NZ_LT669839.1"/>
</dbReference>
<dbReference type="InterPro" id="IPR001789">
    <property type="entry name" value="Sig_transdc_resp-reg_receiver"/>
</dbReference>
<keyword evidence="2" id="KW-0238">DNA-binding</keyword>
<feature type="domain" description="Response regulatory" evidence="6">
    <location>
        <begin position="2"/>
        <end position="119"/>
    </location>
</feature>
<dbReference type="EMBL" id="LT669839">
    <property type="protein sequence ID" value="SHD76193.1"/>
    <property type="molecule type" value="Genomic_DNA"/>
</dbReference>
<dbReference type="Gene3D" id="3.40.50.2300">
    <property type="match status" value="1"/>
</dbReference>
<dbReference type="SMART" id="SM00448">
    <property type="entry name" value="REC"/>
    <property type="match status" value="1"/>
</dbReference>
<dbReference type="Pfam" id="PF00072">
    <property type="entry name" value="Response_reg"/>
    <property type="match status" value="1"/>
</dbReference>
<protein>
    <submittedName>
        <fullName evidence="7">Putative Response regulator receiver domain protein</fullName>
    </submittedName>
</protein>
<evidence type="ECO:0000256" key="1">
    <source>
        <dbReference type="ARBA" id="ARBA00023015"/>
    </source>
</evidence>
<evidence type="ECO:0000259" key="5">
    <source>
        <dbReference type="PROSITE" id="PS01124"/>
    </source>
</evidence>